<dbReference type="PROSITE" id="PS50088">
    <property type="entry name" value="ANK_REPEAT"/>
    <property type="match status" value="1"/>
</dbReference>
<dbReference type="InterPro" id="IPR036770">
    <property type="entry name" value="Ankyrin_rpt-contain_sf"/>
</dbReference>
<feature type="compositionally biased region" description="Polar residues" evidence="4">
    <location>
        <begin position="201"/>
        <end position="210"/>
    </location>
</feature>
<evidence type="ECO:0000256" key="2">
    <source>
        <dbReference type="ARBA" id="ARBA00023043"/>
    </source>
</evidence>
<feature type="region of interest" description="Disordered" evidence="4">
    <location>
        <begin position="154"/>
        <end position="210"/>
    </location>
</feature>
<dbReference type="AlphaFoldDB" id="A0AA35WLR4"/>
<feature type="compositionally biased region" description="Basic and acidic residues" evidence="4">
    <location>
        <begin position="169"/>
        <end position="195"/>
    </location>
</feature>
<feature type="repeat" description="ANK" evidence="3">
    <location>
        <begin position="69"/>
        <end position="101"/>
    </location>
</feature>
<dbReference type="EMBL" id="CASHTH010001698">
    <property type="protein sequence ID" value="CAI8018582.1"/>
    <property type="molecule type" value="Genomic_DNA"/>
</dbReference>
<evidence type="ECO:0000256" key="4">
    <source>
        <dbReference type="SAM" id="MobiDB-lite"/>
    </source>
</evidence>
<organism evidence="5 6">
    <name type="scientific">Geodia barretti</name>
    <name type="common">Barrett's horny sponge</name>
    <dbReference type="NCBI Taxonomy" id="519541"/>
    <lineage>
        <taxon>Eukaryota</taxon>
        <taxon>Metazoa</taxon>
        <taxon>Porifera</taxon>
        <taxon>Demospongiae</taxon>
        <taxon>Heteroscleromorpha</taxon>
        <taxon>Tetractinellida</taxon>
        <taxon>Astrophorina</taxon>
        <taxon>Geodiidae</taxon>
        <taxon>Geodia</taxon>
    </lineage>
</organism>
<dbReference type="SUPFAM" id="SSF48403">
    <property type="entry name" value="Ankyrin repeat"/>
    <property type="match status" value="1"/>
</dbReference>
<proteinExistence type="predicted"/>
<gene>
    <name evidence="5" type="ORF">GBAR_LOCUS11260</name>
</gene>
<comment type="caution">
    <text evidence="5">The sequence shown here is derived from an EMBL/GenBank/DDBJ whole genome shotgun (WGS) entry which is preliminary data.</text>
</comment>
<dbReference type="Pfam" id="PF12796">
    <property type="entry name" value="Ank_2"/>
    <property type="match status" value="1"/>
</dbReference>
<sequence>MACAKSHVIRLQNTKTDMIHIQELPLTVDPPLQEGLTPLIYATMTGSSVMANILLEGKHIDLDIQENVGRWSALHFSAENGDSATTYALIKAGANVDLKAKNGWTAIEMAEVKSADQETALRPELSLGYRHRYNGPRDYGKVIELLRGNLVEPVTPTSQHDLDIPSTTGKERSEVRDKERELKQTTWRTREIIEKRKPRPSDNQTDTNNN</sequence>
<keyword evidence="1" id="KW-0677">Repeat</keyword>
<accession>A0AA35WLR4</accession>
<name>A0AA35WLR4_GEOBA</name>
<keyword evidence="2 3" id="KW-0040">ANK repeat</keyword>
<dbReference type="SMART" id="SM00248">
    <property type="entry name" value="ANK"/>
    <property type="match status" value="2"/>
</dbReference>
<protein>
    <submittedName>
        <fullName evidence="5">Ankyrin repeat and SAM domain-containing protein 6</fullName>
    </submittedName>
</protein>
<evidence type="ECO:0000313" key="5">
    <source>
        <dbReference type="EMBL" id="CAI8018582.1"/>
    </source>
</evidence>
<dbReference type="InterPro" id="IPR050776">
    <property type="entry name" value="Ank_Repeat/CDKN_Inhibitor"/>
</dbReference>
<dbReference type="InterPro" id="IPR002110">
    <property type="entry name" value="Ankyrin_rpt"/>
</dbReference>
<evidence type="ECO:0000313" key="6">
    <source>
        <dbReference type="Proteomes" id="UP001174909"/>
    </source>
</evidence>
<dbReference type="Proteomes" id="UP001174909">
    <property type="component" value="Unassembled WGS sequence"/>
</dbReference>
<reference evidence="5" key="1">
    <citation type="submission" date="2023-03" db="EMBL/GenBank/DDBJ databases">
        <authorList>
            <person name="Steffen K."/>
            <person name="Cardenas P."/>
        </authorList>
    </citation>
    <scope>NUCLEOTIDE SEQUENCE</scope>
</reference>
<dbReference type="PANTHER" id="PTHR24201">
    <property type="entry name" value="ANK_REP_REGION DOMAIN-CONTAINING PROTEIN"/>
    <property type="match status" value="1"/>
</dbReference>
<evidence type="ECO:0000256" key="3">
    <source>
        <dbReference type="PROSITE-ProRule" id="PRU00023"/>
    </source>
</evidence>
<dbReference type="PANTHER" id="PTHR24201:SF15">
    <property type="entry name" value="ANKYRIN REPEAT DOMAIN-CONTAINING PROTEIN 66"/>
    <property type="match status" value="1"/>
</dbReference>
<keyword evidence="6" id="KW-1185">Reference proteome</keyword>
<dbReference type="Gene3D" id="1.25.40.20">
    <property type="entry name" value="Ankyrin repeat-containing domain"/>
    <property type="match status" value="1"/>
</dbReference>
<evidence type="ECO:0000256" key="1">
    <source>
        <dbReference type="ARBA" id="ARBA00022737"/>
    </source>
</evidence>